<feature type="transmembrane region" description="Helical" evidence="13">
    <location>
        <begin position="109"/>
        <end position="129"/>
    </location>
</feature>
<dbReference type="GO" id="GO:0005765">
    <property type="term" value="C:lysosomal membrane"/>
    <property type="evidence" value="ECO:0007669"/>
    <property type="project" value="UniProtKB-SubCell"/>
</dbReference>
<evidence type="ECO:0000256" key="1">
    <source>
        <dbReference type="ARBA" id="ARBA00004155"/>
    </source>
</evidence>
<dbReference type="InterPro" id="IPR019317">
    <property type="entry name" value="BRI3"/>
</dbReference>
<evidence type="ECO:0000256" key="6">
    <source>
        <dbReference type="ARBA" id="ARBA00022989"/>
    </source>
</evidence>
<keyword evidence="5 13" id="KW-0812">Transmembrane</keyword>
<keyword evidence="15" id="KW-1185">Reference proteome</keyword>
<name>A0AAV5VBC7_9BILA</name>
<organism evidence="14 15">
    <name type="scientific">Pristionchus fissidentatus</name>
    <dbReference type="NCBI Taxonomy" id="1538716"/>
    <lineage>
        <taxon>Eukaryota</taxon>
        <taxon>Metazoa</taxon>
        <taxon>Ecdysozoa</taxon>
        <taxon>Nematoda</taxon>
        <taxon>Chromadorea</taxon>
        <taxon>Rhabditida</taxon>
        <taxon>Rhabditina</taxon>
        <taxon>Diplogasteromorpha</taxon>
        <taxon>Diplogasteroidea</taxon>
        <taxon>Neodiplogasteridae</taxon>
        <taxon>Pristionchus</taxon>
    </lineage>
</organism>
<proteinExistence type="inferred from homology"/>
<comment type="caution">
    <text evidence="14">The sequence shown here is derived from an EMBL/GenBank/DDBJ whole genome shotgun (WGS) entry which is preliminary data.</text>
</comment>
<keyword evidence="6 13" id="KW-1133">Transmembrane helix</keyword>
<comment type="similarity">
    <text evidence="3">Belongs to the BRI3 family.</text>
</comment>
<feature type="region of interest" description="Disordered" evidence="12">
    <location>
        <begin position="1"/>
        <end position="66"/>
    </location>
</feature>
<comment type="subunit">
    <text evidence="11">Interacts with BRI3BP. Interacts with MGAT1 and IFITM3.</text>
</comment>
<gene>
    <name evidence="14" type="ORF">PFISCL1PPCAC_7162</name>
</gene>
<evidence type="ECO:0000313" key="14">
    <source>
        <dbReference type="EMBL" id="GMT15865.1"/>
    </source>
</evidence>
<evidence type="ECO:0000256" key="13">
    <source>
        <dbReference type="SAM" id="Phobius"/>
    </source>
</evidence>
<reference evidence="14" key="1">
    <citation type="submission" date="2023-10" db="EMBL/GenBank/DDBJ databases">
        <title>Genome assembly of Pristionchus species.</title>
        <authorList>
            <person name="Yoshida K."/>
            <person name="Sommer R.J."/>
        </authorList>
    </citation>
    <scope>NUCLEOTIDE SEQUENCE</scope>
    <source>
        <strain evidence="14">RS5133</strain>
    </source>
</reference>
<accession>A0AAV5VBC7</accession>
<keyword evidence="7 13" id="KW-0472">Membrane</keyword>
<evidence type="ECO:0000256" key="12">
    <source>
        <dbReference type="SAM" id="MobiDB-lite"/>
    </source>
</evidence>
<evidence type="ECO:0000256" key="11">
    <source>
        <dbReference type="ARBA" id="ARBA00046593"/>
    </source>
</evidence>
<comment type="subcellular location">
    <subcellularLocation>
        <location evidence="2">Cytoplasm</location>
        <location evidence="2">Perinuclear region</location>
    </subcellularLocation>
    <subcellularLocation>
        <location evidence="1">Lysosome membrane</location>
        <topology evidence="1">Multi-pass membrane protein</topology>
    </subcellularLocation>
</comment>
<keyword evidence="4" id="KW-0963">Cytoplasm</keyword>
<dbReference type="PANTHER" id="PTHR13551:SF1">
    <property type="entry name" value="MEMBRANE PROTEIN BRI3"/>
    <property type="match status" value="1"/>
</dbReference>
<evidence type="ECO:0000256" key="3">
    <source>
        <dbReference type="ARBA" id="ARBA00008090"/>
    </source>
</evidence>
<dbReference type="EMBL" id="BTSY01000002">
    <property type="protein sequence ID" value="GMT15865.1"/>
    <property type="molecule type" value="Genomic_DNA"/>
</dbReference>
<sequence length="147" mass="15930">MAALPEKQPPSDDHAPPYTPPQQPAYAPQQPMYPQMPPGEQAMGSQQPAYSYPQQPPQPQYAQAQYTQAPPTVVMAAPQPQVVVVGGTHATSCKSCGSPVVWERDQCCLIVVICVAIFCFPCGLFALFCMPPIRPKCVKCGSEDQCH</sequence>
<evidence type="ECO:0000256" key="4">
    <source>
        <dbReference type="ARBA" id="ARBA00022490"/>
    </source>
</evidence>
<keyword evidence="8" id="KW-0458">Lysosome</keyword>
<dbReference type="Proteomes" id="UP001432322">
    <property type="component" value="Unassembled WGS sequence"/>
</dbReference>
<evidence type="ECO:0000256" key="9">
    <source>
        <dbReference type="ARBA" id="ARBA00035284"/>
    </source>
</evidence>
<feature type="compositionally biased region" description="Low complexity" evidence="12">
    <location>
        <begin position="24"/>
        <end position="33"/>
    </location>
</feature>
<protein>
    <recommendedName>
        <fullName evidence="9">Membrane protein BRI3</fullName>
    </recommendedName>
    <alternativeName>
        <fullName evidence="10">Brain protein I3</fullName>
    </alternativeName>
</protein>
<dbReference type="PANTHER" id="PTHR13551">
    <property type="entry name" value="BRAIN PROTEIN I3"/>
    <property type="match status" value="1"/>
</dbReference>
<dbReference type="GO" id="GO:0048471">
    <property type="term" value="C:perinuclear region of cytoplasm"/>
    <property type="evidence" value="ECO:0007669"/>
    <property type="project" value="UniProtKB-SubCell"/>
</dbReference>
<evidence type="ECO:0000256" key="8">
    <source>
        <dbReference type="ARBA" id="ARBA00023228"/>
    </source>
</evidence>
<evidence type="ECO:0000313" key="15">
    <source>
        <dbReference type="Proteomes" id="UP001432322"/>
    </source>
</evidence>
<dbReference type="AlphaFoldDB" id="A0AAV5VBC7"/>
<evidence type="ECO:0000256" key="10">
    <source>
        <dbReference type="ARBA" id="ARBA00035449"/>
    </source>
</evidence>
<evidence type="ECO:0000256" key="2">
    <source>
        <dbReference type="ARBA" id="ARBA00004556"/>
    </source>
</evidence>
<evidence type="ECO:0000256" key="7">
    <source>
        <dbReference type="ARBA" id="ARBA00023136"/>
    </source>
</evidence>
<dbReference type="Pfam" id="PF10164">
    <property type="entry name" value="BRI3"/>
    <property type="match status" value="1"/>
</dbReference>
<evidence type="ECO:0000256" key="5">
    <source>
        <dbReference type="ARBA" id="ARBA00022692"/>
    </source>
</evidence>